<evidence type="ECO:0000259" key="6">
    <source>
        <dbReference type="PROSITE" id="PS50850"/>
    </source>
</evidence>
<feature type="transmembrane region" description="Helical" evidence="5">
    <location>
        <begin position="380"/>
        <end position="401"/>
    </location>
</feature>
<dbReference type="Gene3D" id="3.40.50.720">
    <property type="entry name" value="NAD(P)-binding Rossmann-like Domain"/>
    <property type="match status" value="1"/>
</dbReference>
<reference evidence="8" key="1">
    <citation type="journal article" date="2015" name="Genome Announc.">
        <title>Draft genome sequence of Talaromyces cellulolyticus strain Y-94, a source of lignocellulosic biomass-degrading enzymes.</title>
        <authorList>
            <person name="Fujii T."/>
            <person name="Koike H."/>
            <person name="Sawayama S."/>
            <person name="Yano S."/>
            <person name="Inoue H."/>
        </authorList>
    </citation>
    <scope>NUCLEOTIDE SEQUENCE [LARGE SCALE GENOMIC DNA]</scope>
    <source>
        <strain evidence="8">Y-94</strain>
    </source>
</reference>
<dbReference type="PRINTS" id="PR00081">
    <property type="entry name" value="GDHRDH"/>
</dbReference>
<dbReference type="PANTHER" id="PTHR23501:SF195">
    <property type="entry name" value="PEP5"/>
    <property type="match status" value="1"/>
</dbReference>
<dbReference type="SUPFAM" id="SSF51735">
    <property type="entry name" value="NAD(P)-binding Rossmann-fold domains"/>
    <property type="match status" value="1"/>
</dbReference>
<feature type="transmembrane region" description="Helical" evidence="5">
    <location>
        <begin position="532"/>
        <end position="551"/>
    </location>
</feature>
<protein>
    <recommendedName>
        <fullName evidence="6">Major facilitator superfamily (MFS) profile domain-containing protein</fullName>
    </recommendedName>
</protein>
<dbReference type="EMBL" id="DF933830">
    <property type="protein sequence ID" value="GAM39660.1"/>
    <property type="molecule type" value="Genomic_DNA"/>
</dbReference>
<evidence type="ECO:0000313" key="7">
    <source>
        <dbReference type="EMBL" id="GAM39660.1"/>
    </source>
</evidence>
<dbReference type="InterPro" id="IPR036259">
    <property type="entry name" value="MFS_trans_sf"/>
</dbReference>
<accession>A0A6V8HDV5</accession>
<proteinExistence type="predicted"/>
<dbReference type="Pfam" id="PF00106">
    <property type="entry name" value="adh_short"/>
    <property type="match status" value="1"/>
</dbReference>
<evidence type="ECO:0000313" key="8">
    <source>
        <dbReference type="Proteomes" id="UP000053095"/>
    </source>
</evidence>
<evidence type="ECO:0000256" key="1">
    <source>
        <dbReference type="ARBA" id="ARBA00004141"/>
    </source>
</evidence>
<dbReference type="InterPro" id="IPR011701">
    <property type="entry name" value="MFS"/>
</dbReference>
<keyword evidence="8" id="KW-1185">Reference proteome</keyword>
<dbReference type="AlphaFoldDB" id="A0A6V8HDV5"/>
<dbReference type="InterPro" id="IPR005829">
    <property type="entry name" value="Sugar_transporter_CS"/>
</dbReference>
<evidence type="ECO:0000256" key="4">
    <source>
        <dbReference type="ARBA" id="ARBA00023136"/>
    </source>
</evidence>
<keyword evidence="4 5" id="KW-0472">Membrane</keyword>
<dbReference type="InterPro" id="IPR020846">
    <property type="entry name" value="MFS_dom"/>
</dbReference>
<feature type="transmembrane region" description="Helical" evidence="5">
    <location>
        <begin position="276"/>
        <end position="293"/>
    </location>
</feature>
<comment type="subcellular location">
    <subcellularLocation>
        <location evidence="1">Membrane</location>
        <topology evidence="1">Multi-pass membrane protein</topology>
    </subcellularLocation>
</comment>
<evidence type="ECO:0000256" key="3">
    <source>
        <dbReference type="ARBA" id="ARBA00022989"/>
    </source>
</evidence>
<dbReference type="CDD" id="cd06179">
    <property type="entry name" value="MFS_TRI12_like"/>
    <property type="match status" value="1"/>
</dbReference>
<feature type="transmembrane region" description="Helical" evidence="5">
    <location>
        <begin position="354"/>
        <end position="373"/>
    </location>
</feature>
<dbReference type="Proteomes" id="UP000053095">
    <property type="component" value="Unassembled WGS sequence"/>
</dbReference>
<dbReference type="GO" id="GO:0005886">
    <property type="term" value="C:plasma membrane"/>
    <property type="evidence" value="ECO:0007669"/>
    <property type="project" value="TreeGrafter"/>
</dbReference>
<keyword evidence="3 5" id="KW-1133">Transmembrane helix</keyword>
<feature type="transmembrane region" description="Helical" evidence="5">
    <location>
        <begin position="79"/>
        <end position="96"/>
    </location>
</feature>
<dbReference type="SUPFAM" id="SSF103473">
    <property type="entry name" value="MFS general substrate transporter"/>
    <property type="match status" value="1"/>
</dbReference>
<organism evidence="7 8">
    <name type="scientific">Talaromyces pinophilus</name>
    <name type="common">Penicillium pinophilum</name>
    <dbReference type="NCBI Taxonomy" id="128442"/>
    <lineage>
        <taxon>Eukaryota</taxon>
        <taxon>Fungi</taxon>
        <taxon>Dikarya</taxon>
        <taxon>Ascomycota</taxon>
        <taxon>Pezizomycotina</taxon>
        <taxon>Eurotiomycetes</taxon>
        <taxon>Eurotiomycetidae</taxon>
        <taxon>Eurotiales</taxon>
        <taxon>Trichocomaceae</taxon>
        <taxon>Talaromyces</taxon>
        <taxon>Talaromyces sect. Talaromyces</taxon>
    </lineage>
</organism>
<feature type="transmembrane region" description="Helical" evidence="5">
    <location>
        <begin position="108"/>
        <end position="127"/>
    </location>
</feature>
<dbReference type="InterPro" id="IPR053791">
    <property type="entry name" value="MFS_Tri12-like"/>
</dbReference>
<gene>
    <name evidence="7" type="ORF">TCE0_034r11388</name>
</gene>
<keyword evidence="2 5" id="KW-0812">Transmembrane</keyword>
<comment type="caution">
    <text evidence="7">The sequence shown here is derived from an EMBL/GenBank/DDBJ whole genome shotgun (WGS) entry which is preliminary data.</text>
</comment>
<dbReference type="PANTHER" id="PTHR23501">
    <property type="entry name" value="MAJOR FACILITATOR SUPERFAMILY"/>
    <property type="match status" value="1"/>
</dbReference>
<evidence type="ECO:0000256" key="5">
    <source>
        <dbReference type="SAM" id="Phobius"/>
    </source>
</evidence>
<feature type="transmembrane region" description="Helical" evidence="5">
    <location>
        <begin position="133"/>
        <end position="150"/>
    </location>
</feature>
<feature type="transmembrane region" description="Helical" evidence="5">
    <location>
        <begin position="407"/>
        <end position="429"/>
    </location>
</feature>
<dbReference type="InterPro" id="IPR002347">
    <property type="entry name" value="SDR_fam"/>
</dbReference>
<feature type="transmembrane region" description="Helical" evidence="5">
    <location>
        <begin position="171"/>
        <end position="189"/>
    </location>
</feature>
<dbReference type="Gene3D" id="1.20.1250.20">
    <property type="entry name" value="MFS general substrate transporter like domains"/>
    <property type="match status" value="1"/>
</dbReference>
<feature type="transmembrane region" description="Helical" evidence="5">
    <location>
        <begin position="314"/>
        <end position="334"/>
    </location>
</feature>
<sequence>MEISHDVEKSACPPEHHEVVVDLSTTIEQIQESRPHLHAKTFLAVAAMCLIYIAQLVSLVGAGAQGHTIATHFNRTSEAIWFTAPITILTVVLGPIVSQASDYFGRKWFLVVLTLAGAAGSIIVARATSMNMAIAGFCVIGISFGVQPLLHTVTSEVLPRRWRGYAQATDMFSVGVGSVCGLLVGGALNRTNDPISDGFRSYFYMAMAWYALAAGICAYAYSPSKTPLEIELQGRLMKKLKMLDWVGYGLLASGLVLFSVGLSWANNPYPWSDARVLATFVAGVLLALCLVVYETVFKKDGMFDHDLFTGDRNFSLSLFCIFSEGCAFFAANTYFAFQVSTLYESDALLVGVRYSVTFICSMVGGFVAGFYCARTRRTHWITVLAFVLFLAFSICMALAGRTTNTPTWGYAVILGLALGMTLTTLITIAQLSIPPQLIATASGLVISVRSLGGTIALAIYQTVSVSQINNLADNIAAAALSAGLSPSDTGDFIPAIVSKNATALAAIPSATENIINAGLVAYDNTYVMGFRYVWVTSGCFVFLAGVAAIFLRDTQNEFNMHIDAPVDDVKDTTVFYVYENLPWLRAWDGHIMFQKWRIAMSRQLVINVTGAATGFGALTARCLAKRNHIVFAGLRHEEPSLLRDITDFNTQHGTDLRPLHQDMLSDVSVNESVQQILSQTGRLDVIVHNCGHMVYGPLEGFTPEQLAQQYDVNVLSTQRLNRAALPHMRKQRSGLLVWVSSSSVHGANPPFLGPYFAAKAGMDALAMSYELELSQWGIESSIVVPGAFSRGTNHFATAGSPEDRQVTQAYLGEGAPYEGVDQGCGEKFGAFEPKDANVMDVAEEIAALVDLPHGSRPRRLHIDPADDGAQVVSQVRDRLRKDRLHIAGYGHLLDVKQ</sequence>
<dbReference type="GO" id="GO:0022857">
    <property type="term" value="F:transmembrane transporter activity"/>
    <property type="evidence" value="ECO:0007669"/>
    <property type="project" value="InterPro"/>
</dbReference>
<feature type="transmembrane region" description="Helical" evidence="5">
    <location>
        <begin position="201"/>
        <end position="221"/>
    </location>
</feature>
<name>A0A6V8HDV5_TALPI</name>
<dbReference type="PROSITE" id="PS00216">
    <property type="entry name" value="SUGAR_TRANSPORT_1"/>
    <property type="match status" value="1"/>
</dbReference>
<dbReference type="Pfam" id="PF07690">
    <property type="entry name" value="MFS_1"/>
    <property type="match status" value="1"/>
</dbReference>
<evidence type="ECO:0000256" key="2">
    <source>
        <dbReference type="ARBA" id="ARBA00022692"/>
    </source>
</evidence>
<feature type="transmembrane region" description="Helical" evidence="5">
    <location>
        <begin position="242"/>
        <end position="264"/>
    </location>
</feature>
<feature type="transmembrane region" description="Helical" evidence="5">
    <location>
        <begin position="441"/>
        <end position="460"/>
    </location>
</feature>
<feature type="transmembrane region" description="Helical" evidence="5">
    <location>
        <begin position="42"/>
        <end position="64"/>
    </location>
</feature>
<dbReference type="PROSITE" id="PS50850">
    <property type="entry name" value="MFS"/>
    <property type="match status" value="1"/>
</dbReference>
<feature type="domain" description="Major facilitator superfamily (MFS) profile" evidence="6">
    <location>
        <begin position="42"/>
        <end position="556"/>
    </location>
</feature>
<dbReference type="InterPro" id="IPR036291">
    <property type="entry name" value="NAD(P)-bd_dom_sf"/>
</dbReference>